<keyword evidence="3" id="KW-1185">Reference proteome</keyword>
<dbReference type="KEGG" id="mrr:Moror_8806"/>
<organism evidence="2 3">
    <name type="scientific">Moniliophthora roreri (strain MCA 2997)</name>
    <name type="common">Cocoa frosty pod rot fungus</name>
    <name type="synonym">Crinipellis roreri</name>
    <dbReference type="NCBI Taxonomy" id="1381753"/>
    <lineage>
        <taxon>Eukaryota</taxon>
        <taxon>Fungi</taxon>
        <taxon>Dikarya</taxon>
        <taxon>Basidiomycota</taxon>
        <taxon>Agaricomycotina</taxon>
        <taxon>Agaricomycetes</taxon>
        <taxon>Agaricomycetidae</taxon>
        <taxon>Agaricales</taxon>
        <taxon>Marasmiineae</taxon>
        <taxon>Marasmiaceae</taxon>
        <taxon>Moniliophthora</taxon>
    </lineage>
</organism>
<feature type="compositionally biased region" description="Basic and acidic residues" evidence="1">
    <location>
        <begin position="92"/>
        <end position="103"/>
    </location>
</feature>
<dbReference type="AlphaFoldDB" id="V2W939"/>
<reference evidence="2 3" key="1">
    <citation type="journal article" date="2014" name="BMC Genomics">
        <title>Genome and secretome analysis of the hemibiotrophic fungal pathogen, Moniliophthora roreri, which causes frosty pod rot disease of cacao: mechanisms of the biotrophic and necrotrophic phases.</title>
        <authorList>
            <person name="Meinhardt L.W."/>
            <person name="Costa G.G.L."/>
            <person name="Thomazella D.P.T."/>
            <person name="Teixeira P.J.P.L."/>
            <person name="Carazzolle M.F."/>
            <person name="Schuster S.C."/>
            <person name="Carlson J.E."/>
            <person name="Guiltinan M.J."/>
            <person name="Mieczkowski P."/>
            <person name="Farmer A."/>
            <person name="Ramaraj T."/>
            <person name="Crozier J."/>
            <person name="Davis R.E."/>
            <person name="Shao J."/>
            <person name="Melnick R.L."/>
            <person name="Pereira G.A.G."/>
            <person name="Bailey B.A."/>
        </authorList>
    </citation>
    <scope>NUCLEOTIDE SEQUENCE [LARGE SCALE GENOMIC DNA]</scope>
    <source>
        <strain evidence="2 3">MCA 2997</strain>
    </source>
</reference>
<comment type="caution">
    <text evidence="2">The sequence shown here is derived from an EMBL/GenBank/DDBJ whole genome shotgun (WGS) entry which is preliminary data.</text>
</comment>
<dbReference type="HOGENOM" id="CLU_314508_0_0_1"/>
<sequence length="930" mass="103299">MAPTPPPLAAPPPPLSRQPPCQPPSQSSTQAHGEVITELKRFLAGGGFENDKPRGPRVQSKTREKYGRLGTTEFFRPEKDLCTPHTHRLQHHSVDNESDEGHGPVELGPVNPMSNKRQVTEAAADTRATSTSGGATGSSADATAIITPGNKPSSVGMAAPPPAPTTPLQQMSSTMEELRDVPTEKRTGAEGRKKPVGRGRAWEHDFAERQKDRAKSQRRKCRPQNPFIDDEAAVDNYGDDSDDEEKEGEEEEEDLDMAINEDKPLFLQELQGEDEEMQQVANTLEEGNGGDKDSEWSTEDNTLTPLPRLNKSSRKQGPSKPVLVEITDSKDSDDMYTPFPKLDSVPLQSLSMVLITVETVSDDGDPFKALPRTPWSVRRLCENIERGSFGLKGKGKAPARPSSPHSPGDTASNSATASGSRSSCATDGNKPAGSSGGSSKPTGDGGDNGGGDSDGDDNYNGKPSGLKSKRKKKPGFLQVTKAMRKKWGLGDASTTGTNLALITHIRILARFFKEDVIPHPPMSALVSAFEEKFKGDNIYEGLSRPVPQQDLTEIREHIDKLRSEGCSKSTSTHLCNIANVADDKLFNSLVTVISFGLTQWWPDYTGNYNTPYNNAHHSITLLTFQSAVRHHAYNHLQPIQSQATNIDLLVRIKPGELKKRLGLTNTYKRRKNLQEDQFSYLKYQGFSDQVCNLFCDPQSVSEDKWDSVQQCYLIKSKPECSKSVTAFAREINKRNWQNKSFRPGAKKPHKCKEPAEPIDPVIPSISSSKTTINYFDTDWFNQQDSELQKEYLERVPTVALPERWDVFFGNAEEATRWRKMPLHDFMIWKGNNIWKKYMLPSTEELKNMVGCGSDEENAPELTEEQQKQAMLLKKLRDRGKGEKGKGKRRANVDEGYDEDKDKDQKHAGLSKLKKPCSQNPHGEKMDVDNE</sequence>
<feature type="compositionally biased region" description="Acidic residues" evidence="1">
    <location>
        <begin position="228"/>
        <end position="256"/>
    </location>
</feature>
<dbReference type="EMBL" id="AWSO01001581">
    <property type="protein sequence ID" value="ESK83323.1"/>
    <property type="molecule type" value="Genomic_DNA"/>
</dbReference>
<feature type="region of interest" description="Disordered" evidence="1">
    <location>
        <begin position="283"/>
        <end position="343"/>
    </location>
</feature>
<feature type="region of interest" description="Disordered" evidence="1">
    <location>
        <begin position="742"/>
        <end position="762"/>
    </location>
</feature>
<feature type="compositionally biased region" description="Basic and acidic residues" evidence="1">
    <location>
        <begin position="176"/>
        <end position="193"/>
    </location>
</feature>
<proteinExistence type="predicted"/>
<evidence type="ECO:0000313" key="2">
    <source>
        <dbReference type="EMBL" id="ESK83323.1"/>
    </source>
</evidence>
<accession>V2W939</accession>
<name>V2W939_MONRO</name>
<dbReference type="Proteomes" id="UP000017559">
    <property type="component" value="Unassembled WGS sequence"/>
</dbReference>
<feature type="compositionally biased region" description="Gly residues" evidence="1">
    <location>
        <begin position="443"/>
        <end position="452"/>
    </location>
</feature>
<evidence type="ECO:0000256" key="1">
    <source>
        <dbReference type="SAM" id="MobiDB-lite"/>
    </source>
</evidence>
<feature type="compositionally biased region" description="Basic and acidic residues" evidence="1">
    <location>
        <begin position="921"/>
        <end position="930"/>
    </location>
</feature>
<dbReference type="OrthoDB" id="3254880at2759"/>
<protein>
    <submittedName>
        <fullName evidence="2">Uncharacterized protein</fullName>
    </submittedName>
</protein>
<feature type="region of interest" description="Disordered" evidence="1">
    <location>
        <begin position="388"/>
        <end position="477"/>
    </location>
</feature>
<gene>
    <name evidence="2" type="ORF">Moror_8806</name>
</gene>
<feature type="compositionally biased region" description="Low complexity" evidence="1">
    <location>
        <begin position="410"/>
        <end position="442"/>
    </location>
</feature>
<feature type="compositionally biased region" description="Pro residues" evidence="1">
    <location>
        <begin position="1"/>
        <end position="23"/>
    </location>
</feature>
<feature type="region of interest" description="Disordered" evidence="1">
    <location>
        <begin position="872"/>
        <end position="930"/>
    </location>
</feature>
<evidence type="ECO:0000313" key="3">
    <source>
        <dbReference type="Proteomes" id="UP000017559"/>
    </source>
</evidence>
<feature type="compositionally biased region" description="Low complexity" evidence="1">
    <location>
        <begin position="122"/>
        <end position="144"/>
    </location>
</feature>
<feature type="region of interest" description="Disordered" evidence="1">
    <location>
        <begin position="1"/>
        <end position="262"/>
    </location>
</feature>
<feature type="compositionally biased region" description="Basic and acidic residues" evidence="1">
    <location>
        <begin position="200"/>
        <end position="215"/>
    </location>
</feature>